<dbReference type="PANTHER" id="PTHR33365">
    <property type="entry name" value="YALI0B05434P"/>
    <property type="match status" value="1"/>
</dbReference>
<comment type="pathway">
    <text evidence="1">Mycotoxin biosynthesis.</text>
</comment>
<accession>A0A9W4I4V8</accession>
<dbReference type="Pfam" id="PF11807">
    <property type="entry name" value="UstYa"/>
    <property type="match status" value="2"/>
</dbReference>
<reference evidence="3" key="1">
    <citation type="submission" date="2021-07" db="EMBL/GenBank/DDBJ databases">
        <authorList>
            <person name="Branca A.L. A."/>
        </authorList>
    </citation>
    <scope>NUCLEOTIDE SEQUENCE</scope>
</reference>
<dbReference type="GO" id="GO:0043386">
    <property type="term" value="P:mycotoxin biosynthetic process"/>
    <property type="evidence" value="ECO:0007669"/>
    <property type="project" value="InterPro"/>
</dbReference>
<comment type="similarity">
    <text evidence="2">Belongs to the ustYa family.</text>
</comment>
<dbReference type="PANTHER" id="PTHR33365:SF4">
    <property type="entry name" value="CYCLOCHLOROTINE BIOSYNTHESIS PROTEIN O"/>
    <property type="match status" value="1"/>
</dbReference>
<dbReference type="AlphaFoldDB" id="A0A9W4I4V8"/>
<dbReference type="Proteomes" id="UP001152649">
    <property type="component" value="Unassembled WGS sequence"/>
</dbReference>
<keyword evidence="4" id="KW-1185">Reference proteome</keyword>
<dbReference type="InterPro" id="IPR021765">
    <property type="entry name" value="UstYa-like"/>
</dbReference>
<dbReference type="EMBL" id="CAJVPG010000008">
    <property type="protein sequence ID" value="CAG8223026.1"/>
    <property type="molecule type" value="Genomic_DNA"/>
</dbReference>
<evidence type="ECO:0000313" key="4">
    <source>
        <dbReference type="Proteomes" id="UP001152649"/>
    </source>
</evidence>
<organism evidence="3 4">
    <name type="scientific">Penicillium salamii</name>
    <dbReference type="NCBI Taxonomy" id="1612424"/>
    <lineage>
        <taxon>Eukaryota</taxon>
        <taxon>Fungi</taxon>
        <taxon>Dikarya</taxon>
        <taxon>Ascomycota</taxon>
        <taxon>Pezizomycotina</taxon>
        <taxon>Eurotiomycetes</taxon>
        <taxon>Eurotiomycetidae</taxon>
        <taxon>Eurotiales</taxon>
        <taxon>Aspergillaceae</taxon>
        <taxon>Penicillium</taxon>
    </lineage>
</organism>
<gene>
    <name evidence="3" type="ORF">PSALAMII_LOCUS99</name>
</gene>
<sequence>MLRALRQQTAPSSDEDSTPLIHLEVFHQLHCLNSLRRLVYNTSTFTTGVNAEMRMDHCIDYLRQVHRLPFQLSGFLLIEQSIMCHSDVTPLVHIPHPSGARHGGASWMPNFAVKHTCRNFSRIHAWAAQYNTSGWTIEGYPQRNHLVCTEKLKAPQSKEEKQSAVIYPAPPW</sequence>
<evidence type="ECO:0000256" key="1">
    <source>
        <dbReference type="ARBA" id="ARBA00004685"/>
    </source>
</evidence>
<evidence type="ECO:0000256" key="2">
    <source>
        <dbReference type="ARBA" id="ARBA00035112"/>
    </source>
</evidence>
<comment type="caution">
    <text evidence="3">The sequence shown here is derived from an EMBL/GenBank/DDBJ whole genome shotgun (WGS) entry which is preliminary data.</text>
</comment>
<name>A0A9W4I4V8_9EURO</name>
<protein>
    <submittedName>
        <fullName evidence="3">Uncharacterized protein</fullName>
    </submittedName>
</protein>
<evidence type="ECO:0000313" key="3">
    <source>
        <dbReference type="EMBL" id="CAG8223026.1"/>
    </source>
</evidence>
<proteinExistence type="inferred from homology"/>
<dbReference type="OrthoDB" id="3687641at2759"/>